<name>A0ABV5K7P6_9ACTN</name>
<accession>A0ABV5K7P6</accession>
<keyword evidence="2 4" id="KW-0808">Transferase</keyword>
<protein>
    <recommendedName>
        <fullName evidence="4">Carbamate kinase</fullName>
    </recommendedName>
</protein>
<evidence type="ECO:0000256" key="4">
    <source>
        <dbReference type="PIRNR" id="PIRNR000723"/>
    </source>
</evidence>
<evidence type="ECO:0000256" key="3">
    <source>
        <dbReference type="ARBA" id="ARBA00022777"/>
    </source>
</evidence>
<dbReference type="Pfam" id="PF00696">
    <property type="entry name" value="AA_kinase"/>
    <property type="match status" value="1"/>
</dbReference>
<comment type="similarity">
    <text evidence="1 4">Belongs to the carbamate kinase family.</text>
</comment>
<evidence type="ECO:0000259" key="5">
    <source>
        <dbReference type="Pfam" id="PF00696"/>
    </source>
</evidence>
<evidence type="ECO:0000256" key="1">
    <source>
        <dbReference type="ARBA" id="ARBA00011066"/>
    </source>
</evidence>
<dbReference type="RefSeq" id="WP_140008065.1">
    <property type="nucleotide sequence ID" value="NZ_JBHMDG010000008.1"/>
</dbReference>
<dbReference type="EMBL" id="JBHMDG010000008">
    <property type="protein sequence ID" value="MFB9312773.1"/>
    <property type="molecule type" value="Genomic_DNA"/>
</dbReference>
<evidence type="ECO:0000313" key="6">
    <source>
        <dbReference type="EMBL" id="MFB9312773.1"/>
    </source>
</evidence>
<dbReference type="GO" id="GO:0008804">
    <property type="term" value="F:carbamate kinase activity"/>
    <property type="evidence" value="ECO:0007669"/>
    <property type="project" value="UniProtKB-EC"/>
</dbReference>
<dbReference type="InterPro" id="IPR001048">
    <property type="entry name" value="Asp/Glu/Uridylate_kinase"/>
</dbReference>
<reference evidence="6 7" key="1">
    <citation type="submission" date="2024-09" db="EMBL/GenBank/DDBJ databases">
        <authorList>
            <person name="Sun Q."/>
            <person name="Mori K."/>
        </authorList>
    </citation>
    <scope>NUCLEOTIDE SEQUENCE [LARGE SCALE GENOMIC DNA]</scope>
    <source>
        <strain evidence="6 7">JCM 9626</strain>
    </source>
</reference>
<dbReference type="InterPro" id="IPR003964">
    <property type="entry name" value="Carb_kinase"/>
</dbReference>
<keyword evidence="7" id="KW-1185">Reference proteome</keyword>
<proteinExistence type="inferred from homology"/>
<dbReference type="PIRSF" id="PIRSF000723">
    <property type="entry name" value="Carbamate_kin"/>
    <property type="match status" value="1"/>
</dbReference>
<evidence type="ECO:0000256" key="2">
    <source>
        <dbReference type="ARBA" id="ARBA00022679"/>
    </source>
</evidence>
<gene>
    <name evidence="6" type="ORF">ACFFRI_06920</name>
</gene>
<dbReference type="PANTHER" id="PTHR30409">
    <property type="entry name" value="CARBAMATE KINASE"/>
    <property type="match status" value="1"/>
</dbReference>
<dbReference type="InterPro" id="IPR036393">
    <property type="entry name" value="AceGlu_kinase-like_sf"/>
</dbReference>
<keyword evidence="3 4" id="KW-0418">Kinase</keyword>
<dbReference type="PANTHER" id="PTHR30409:SF1">
    <property type="entry name" value="CARBAMATE KINASE-RELATED"/>
    <property type="match status" value="1"/>
</dbReference>
<evidence type="ECO:0000313" key="7">
    <source>
        <dbReference type="Proteomes" id="UP001589750"/>
    </source>
</evidence>
<dbReference type="Proteomes" id="UP001589750">
    <property type="component" value="Unassembled WGS sequence"/>
</dbReference>
<dbReference type="Gene3D" id="3.40.1160.10">
    <property type="entry name" value="Acetylglutamate kinase-like"/>
    <property type="match status" value="1"/>
</dbReference>
<feature type="domain" description="Aspartate/glutamate/uridylate kinase" evidence="5">
    <location>
        <begin position="1"/>
        <end position="279"/>
    </location>
</feature>
<dbReference type="PRINTS" id="PR01469">
    <property type="entry name" value="CARBMTKINASE"/>
</dbReference>
<dbReference type="SUPFAM" id="SSF53633">
    <property type="entry name" value="Carbamate kinase-like"/>
    <property type="match status" value="1"/>
</dbReference>
<comment type="caution">
    <text evidence="6">The sequence shown here is derived from an EMBL/GenBank/DDBJ whole genome shotgun (WGS) entry which is preliminary data.</text>
</comment>
<sequence>MRIVVALGGNALLPRGERPDSAIQVERIAEVAPALAAVAAEHELVLVHGNGPQVGMLALESAADPDLTTPYPFSELVAETQGLIGYWLQQALTNAGLTSPVVTLVTQTVVDAEDPAFAHPTKFVGAGYDEATAREQAERHGWTVRLDGSRWRRVVASPLPVRIVEVETARVLLQHRTTVVLAGGGGVPVVEGPHGLRGADAVVDKDHVAALVATDLGADLLVMLTDVPAVMIDFGTPEQRAIRHVSAANLRAERFPDGSMGPKVAAACAFAAGTGGRAAIGSLAEAADVISGAAGTQVSAMPVGQPT</sequence>
<dbReference type="NCBIfam" id="NF009008">
    <property type="entry name" value="PRK12354.1"/>
    <property type="match status" value="1"/>
</dbReference>
<organism evidence="6 7">
    <name type="scientific">Nocardioides plantarum</name>
    <dbReference type="NCBI Taxonomy" id="29299"/>
    <lineage>
        <taxon>Bacteria</taxon>
        <taxon>Bacillati</taxon>
        <taxon>Actinomycetota</taxon>
        <taxon>Actinomycetes</taxon>
        <taxon>Propionibacteriales</taxon>
        <taxon>Nocardioidaceae</taxon>
        <taxon>Nocardioides</taxon>
    </lineage>
</organism>